<dbReference type="AlphaFoldDB" id="A0A9D4R539"/>
<dbReference type="Pfam" id="PF04843">
    <property type="entry name" value="Herpes_teg_N"/>
    <property type="match status" value="1"/>
</dbReference>
<accession>A0A9D4R539</accession>
<gene>
    <name evidence="2" type="ORF">DPMN_096072</name>
</gene>
<reference evidence="2" key="1">
    <citation type="journal article" date="2019" name="bioRxiv">
        <title>The Genome of the Zebra Mussel, Dreissena polymorpha: A Resource for Invasive Species Research.</title>
        <authorList>
            <person name="McCartney M.A."/>
            <person name="Auch B."/>
            <person name="Kono T."/>
            <person name="Mallez S."/>
            <person name="Zhang Y."/>
            <person name="Obille A."/>
            <person name="Becker A."/>
            <person name="Abrahante J.E."/>
            <person name="Garbe J."/>
            <person name="Badalamenti J.P."/>
            <person name="Herman A."/>
            <person name="Mangelson H."/>
            <person name="Liachko I."/>
            <person name="Sullivan S."/>
            <person name="Sone E.D."/>
            <person name="Koren S."/>
            <person name="Silverstein K.A.T."/>
            <person name="Beckman K.B."/>
            <person name="Gohl D.M."/>
        </authorList>
    </citation>
    <scope>NUCLEOTIDE SEQUENCE</scope>
    <source>
        <strain evidence="2">Duluth1</strain>
        <tissue evidence="2">Whole animal</tissue>
    </source>
</reference>
<dbReference type="EMBL" id="JAIWYP010000003">
    <property type="protein sequence ID" value="KAH3853545.1"/>
    <property type="molecule type" value="Genomic_DNA"/>
</dbReference>
<proteinExistence type="predicted"/>
<name>A0A9D4R539_DREPO</name>
<evidence type="ECO:0000313" key="2">
    <source>
        <dbReference type="EMBL" id="KAH3853545.1"/>
    </source>
</evidence>
<organism evidence="2 3">
    <name type="scientific">Dreissena polymorpha</name>
    <name type="common">Zebra mussel</name>
    <name type="synonym">Mytilus polymorpha</name>
    <dbReference type="NCBI Taxonomy" id="45954"/>
    <lineage>
        <taxon>Eukaryota</taxon>
        <taxon>Metazoa</taxon>
        <taxon>Spiralia</taxon>
        <taxon>Lophotrochozoa</taxon>
        <taxon>Mollusca</taxon>
        <taxon>Bivalvia</taxon>
        <taxon>Autobranchia</taxon>
        <taxon>Heteroconchia</taxon>
        <taxon>Euheterodonta</taxon>
        <taxon>Imparidentia</taxon>
        <taxon>Neoheterodontei</taxon>
        <taxon>Myida</taxon>
        <taxon>Dreissenoidea</taxon>
        <taxon>Dreissenidae</taxon>
        <taxon>Dreissena</taxon>
    </lineage>
</organism>
<dbReference type="InterPro" id="IPR038765">
    <property type="entry name" value="Papain-like_cys_pep_sf"/>
</dbReference>
<sequence length="107" mass="11870">MALQASFHQGDEKFKGRGKQCCANSVATIQCLYKLGSPSNWNSDTLNNILVKGGEMYMSLSQKLDMQYFSVDDISKYVCKSALPLHGSFNSTQTEGPVYVLEDALNY</sequence>
<dbReference type="Gene3D" id="3.90.70.120">
    <property type="match status" value="1"/>
</dbReference>
<keyword evidence="3" id="KW-1185">Reference proteome</keyword>
<dbReference type="InterPro" id="IPR006928">
    <property type="entry name" value="Herpes_teg_USP"/>
</dbReference>
<dbReference type="Proteomes" id="UP000828390">
    <property type="component" value="Unassembled WGS sequence"/>
</dbReference>
<protein>
    <recommendedName>
        <fullName evidence="1">Peptidase C76 domain-containing protein</fullName>
    </recommendedName>
</protein>
<evidence type="ECO:0000313" key="3">
    <source>
        <dbReference type="Proteomes" id="UP000828390"/>
    </source>
</evidence>
<comment type="caution">
    <text evidence="2">The sequence shown here is derived from an EMBL/GenBank/DDBJ whole genome shotgun (WGS) entry which is preliminary data.</text>
</comment>
<reference evidence="2" key="2">
    <citation type="submission" date="2020-11" db="EMBL/GenBank/DDBJ databases">
        <authorList>
            <person name="McCartney M.A."/>
            <person name="Auch B."/>
            <person name="Kono T."/>
            <person name="Mallez S."/>
            <person name="Becker A."/>
            <person name="Gohl D.M."/>
            <person name="Silverstein K.A.T."/>
            <person name="Koren S."/>
            <person name="Bechman K.B."/>
            <person name="Herman A."/>
            <person name="Abrahante J.E."/>
            <person name="Garbe J."/>
        </authorList>
    </citation>
    <scope>NUCLEOTIDE SEQUENCE</scope>
    <source>
        <strain evidence="2">Duluth1</strain>
        <tissue evidence="2">Whole animal</tissue>
    </source>
</reference>
<dbReference type="SUPFAM" id="SSF54001">
    <property type="entry name" value="Cysteine proteinases"/>
    <property type="match status" value="1"/>
</dbReference>
<evidence type="ECO:0000259" key="1">
    <source>
        <dbReference type="Pfam" id="PF04843"/>
    </source>
</evidence>
<feature type="domain" description="Peptidase C76" evidence="1">
    <location>
        <begin position="6"/>
        <end position="82"/>
    </location>
</feature>